<gene>
    <name evidence="1" type="ORF">TGPRC2_262840</name>
</gene>
<organism evidence="1 2">
    <name type="scientific">Toxoplasma gondii TgCatPRC2</name>
    <dbReference type="NCBI Taxonomy" id="1130821"/>
    <lineage>
        <taxon>Eukaryota</taxon>
        <taxon>Sar</taxon>
        <taxon>Alveolata</taxon>
        <taxon>Apicomplexa</taxon>
        <taxon>Conoidasida</taxon>
        <taxon>Coccidia</taxon>
        <taxon>Eucoccidiorida</taxon>
        <taxon>Eimeriorina</taxon>
        <taxon>Sarcocystidae</taxon>
        <taxon>Toxoplasma</taxon>
    </lineage>
</organism>
<reference evidence="2" key="1">
    <citation type="submission" date="2016-03" db="EMBL/GenBank/DDBJ databases">
        <authorList>
            <person name="Sibley D."/>
            <person name="Venepally P."/>
            <person name="Karamycheva S."/>
            <person name="Hadjithomas M."/>
            <person name="Khan A."/>
            <person name="Brunk B."/>
            <person name="Roos D."/>
            <person name="Caler E."/>
            <person name="Lorenzi H."/>
        </authorList>
    </citation>
    <scope>NUCLEOTIDE SEQUENCE [LARGE SCALE GENOMIC DNA]</scope>
    <source>
        <strain evidence="2">TgCatPRC2</strain>
    </source>
</reference>
<name>A0A151HN05_TOXGO</name>
<evidence type="ECO:0000313" key="2">
    <source>
        <dbReference type="Proteomes" id="UP000075225"/>
    </source>
</evidence>
<comment type="caution">
    <text evidence="1">The sequence shown here is derived from an EMBL/GenBank/DDBJ whole genome shotgun (WGS) entry which is preliminary data.</text>
</comment>
<dbReference type="VEuPathDB" id="ToxoDB:TGPRC2_262840"/>
<protein>
    <submittedName>
        <fullName evidence="1">Uncharacterized protein</fullName>
    </submittedName>
</protein>
<proteinExistence type="predicted"/>
<dbReference type="EMBL" id="AHZP02000484">
    <property type="protein sequence ID" value="KYK70631.1"/>
    <property type="molecule type" value="Genomic_DNA"/>
</dbReference>
<dbReference type="Proteomes" id="UP000075225">
    <property type="component" value="Unassembled WGS sequence"/>
</dbReference>
<evidence type="ECO:0000313" key="1">
    <source>
        <dbReference type="EMBL" id="KYK70631.1"/>
    </source>
</evidence>
<accession>A0A151HN05</accession>
<dbReference type="AlphaFoldDB" id="A0A151HN05"/>
<sequence length="178" mass="19962">MHKNRCLLSALPAPSQKEGNGGLYRLLSRKLFFSFLPRTCFFWRPTPTQLDLKLHKLCPLATWLRRSFFTCSSSLPDWELRFAFASPAPPSHPLPCHWLSSVSLACCSFFSFVCSTHRLFSSSCCFSFTGSHSGLSVLSTSSLALPSLFPPFRLASHDWTLISISLHPLSLHPLSISR</sequence>